<dbReference type="Proteomes" id="UP000225215">
    <property type="component" value="Segment"/>
</dbReference>
<evidence type="ECO:0000313" key="3">
    <source>
        <dbReference type="Proteomes" id="UP000225215"/>
    </source>
</evidence>
<evidence type="ECO:0000256" key="1">
    <source>
        <dbReference type="SAM" id="Coils"/>
    </source>
</evidence>
<protein>
    <submittedName>
        <fullName evidence="2">Head completion, neck hetero-dimeric protein</fullName>
    </submittedName>
</protein>
<name>A0A219YBV1_9CAUD</name>
<accession>A0A219YBV1</accession>
<proteinExistence type="predicted"/>
<sequence>MFNTCNNPRELKDNILRRLGAPVINVEVTETQIYDSIGRALELYKDYHHDALNRAFITIVMTEEQALTGYIDLSEYPIFAVTKILRSQVGNTTLLGGGVPLNWFTGFIMSISGAGGSCYHGPSPFGNIGSVGYFAQFSSYQKLLQDQLNPLPEYDFDTKAGILQISGKNFKKGDVLVIEVYIQNFVDLDEFAYNNFGSYTPIGSGDNATLEQKWANPYNKLPEWVVGEARNDFPDQKVYDNRWIKDMSTAFVKDIWGSILAKHQGMQLPGGVTVDGVRLIQEAKEEIEKLREELLSLSGPDAIIVG</sequence>
<dbReference type="EMBL" id="KY290955">
    <property type="protein sequence ID" value="APU01481.1"/>
    <property type="molecule type" value="Genomic_DNA"/>
</dbReference>
<evidence type="ECO:0000313" key="2">
    <source>
        <dbReference type="EMBL" id="APU01481.1"/>
    </source>
</evidence>
<organism evidence="2 3">
    <name type="scientific">Aeromonas phage 65.2</name>
    <dbReference type="NCBI Taxonomy" id="1932896"/>
    <lineage>
        <taxon>Viruses</taxon>
        <taxon>Duplodnaviria</taxon>
        <taxon>Heunggongvirae</taxon>
        <taxon>Uroviricota</taxon>
        <taxon>Caudoviricetes</taxon>
        <taxon>Pantevenvirales</taxon>
        <taxon>Straboviridae</taxon>
        <taxon>Emmerichvirinae</taxon>
        <taxon>Ishigurovirus</taxon>
        <taxon>Ishigurovirus osborne</taxon>
    </lineage>
</organism>
<feature type="coiled-coil region" evidence="1">
    <location>
        <begin position="273"/>
        <end position="300"/>
    </location>
</feature>
<reference evidence="2 3" key="1">
    <citation type="journal article" date="2017" name="Sci. Rep.">
        <title>Characterization and diversity of phages infecting Aeromonas salmonicida subsp. salmonicida.</title>
        <authorList>
            <person name="Vincent A.T."/>
            <person name="Paquet V.E."/>
            <person name="Bernatchez A."/>
            <person name="Tremblay D.M."/>
            <person name="Moineau S."/>
            <person name="Charette S.J."/>
        </authorList>
    </citation>
    <scope>NUCLEOTIDE SEQUENCE [LARGE SCALE GENOMIC DNA]</scope>
</reference>
<keyword evidence="1" id="KW-0175">Coiled coil</keyword>